<dbReference type="AlphaFoldDB" id="A0AAD9K9X8"/>
<dbReference type="SUPFAM" id="SSF69618">
    <property type="entry name" value="HemD-like"/>
    <property type="match status" value="1"/>
</dbReference>
<evidence type="ECO:0000256" key="6">
    <source>
        <dbReference type="ARBA" id="ARBA00023244"/>
    </source>
</evidence>
<comment type="function">
    <text evidence="11">Catalyzes cyclization of the linear tetrapyrrole, hydroxymethylbilane, to the macrocyclic uroporphyrinogen III, the branch point for the various sub-pathways leading to the wide diversity of porphyrins. Porphyrins act as cofactors for a multitude of enzymes that perform a variety of processes within the cell such as methionine synthesis (vitamin B12) or oxygen transport (heme).</text>
</comment>
<evidence type="ECO:0000256" key="5">
    <source>
        <dbReference type="ARBA" id="ARBA00023239"/>
    </source>
</evidence>
<evidence type="ECO:0000256" key="9">
    <source>
        <dbReference type="ARBA" id="ARBA00040167"/>
    </source>
</evidence>
<dbReference type="FunFam" id="3.40.50.10090:FF:000003">
    <property type="entry name" value="uroporphyrinogen-III synthase"/>
    <property type="match status" value="1"/>
</dbReference>
<evidence type="ECO:0000256" key="2">
    <source>
        <dbReference type="ARBA" id="ARBA00008133"/>
    </source>
</evidence>
<dbReference type="Pfam" id="PF02602">
    <property type="entry name" value="HEM4"/>
    <property type="match status" value="1"/>
</dbReference>
<comment type="caution">
    <text evidence="13">The sequence shown here is derived from an EMBL/GenBank/DDBJ whole genome shotgun (WGS) entry which is preliminary data.</text>
</comment>
<name>A0AAD9K9X8_9ANNE</name>
<evidence type="ECO:0000256" key="8">
    <source>
        <dbReference type="ARBA" id="ARBA00032649"/>
    </source>
</evidence>
<evidence type="ECO:0000256" key="1">
    <source>
        <dbReference type="ARBA" id="ARBA00004772"/>
    </source>
</evidence>
<dbReference type="EC" id="4.2.1.75" evidence="3"/>
<dbReference type="GO" id="GO:0006780">
    <property type="term" value="P:uroporphyrinogen III biosynthetic process"/>
    <property type="evidence" value="ECO:0007669"/>
    <property type="project" value="InterPro"/>
</dbReference>
<dbReference type="PANTHER" id="PTHR12390:SF0">
    <property type="entry name" value="UROPORPHYRINOGEN-III SYNTHASE"/>
    <property type="match status" value="1"/>
</dbReference>
<evidence type="ECO:0000256" key="10">
    <source>
        <dbReference type="ARBA" id="ARBA00048617"/>
    </source>
</evidence>
<keyword evidence="4" id="KW-0350">Heme biosynthesis</keyword>
<accession>A0AAD9K9X8</accession>
<feature type="domain" description="Tetrapyrrole biosynthesis uroporphyrinogen III synthase" evidence="12">
    <location>
        <begin position="21"/>
        <end position="254"/>
    </location>
</feature>
<dbReference type="Gene3D" id="3.40.50.10090">
    <property type="match status" value="2"/>
</dbReference>
<comment type="catalytic activity">
    <reaction evidence="10">
        <text>hydroxymethylbilane = uroporphyrinogen III + H2O</text>
        <dbReference type="Rhea" id="RHEA:18965"/>
        <dbReference type="ChEBI" id="CHEBI:15377"/>
        <dbReference type="ChEBI" id="CHEBI:57308"/>
        <dbReference type="ChEBI" id="CHEBI:57845"/>
        <dbReference type="EC" id="4.2.1.75"/>
    </reaction>
</comment>
<dbReference type="InterPro" id="IPR003754">
    <property type="entry name" value="4pyrrol_synth_uPrphyn_synth"/>
</dbReference>
<dbReference type="GO" id="GO:0005829">
    <property type="term" value="C:cytosol"/>
    <property type="evidence" value="ECO:0007669"/>
    <property type="project" value="TreeGrafter"/>
</dbReference>
<comment type="pathway">
    <text evidence="1">Porphyrin-containing compound metabolism; protoporphyrin-IX biosynthesis; coproporphyrinogen-III from 5-aminolevulinate: step 3/4.</text>
</comment>
<dbReference type="Proteomes" id="UP001208570">
    <property type="component" value="Unassembled WGS sequence"/>
</dbReference>
<dbReference type="PANTHER" id="PTHR12390">
    <property type="entry name" value="UROPORPHYRINOGEN III SYNTHASE"/>
    <property type="match status" value="1"/>
</dbReference>
<keyword evidence="6" id="KW-0627">Porphyrin biosynthesis</keyword>
<evidence type="ECO:0000256" key="11">
    <source>
        <dbReference type="ARBA" id="ARBA00060039"/>
    </source>
</evidence>
<dbReference type="InterPro" id="IPR036108">
    <property type="entry name" value="4pyrrol_syn_uPrphyn_synt_sf"/>
</dbReference>
<gene>
    <name evidence="13" type="ORF">LSH36_24g08000</name>
</gene>
<reference evidence="13" key="1">
    <citation type="journal article" date="2023" name="Mol. Biol. Evol.">
        <title>Third-Generation Sequencing Reveals the Adaptive Role of the Epigenome in Three Deep-Sea Polychaetes.</title>
        <authorList>
            <person name="Perez M."/>
            <person name="Aroh O."/>
            <person name="Sun Y."/>
            <person name="Lan Y."/>
            <person name="Juniper S.K."/>
            <person name="Young C.R."/>
            <person name="Angers B."/>
            <person name="Qian P.Y."/>
        </authorList>
    </citation>
    <scope>NUCLEOTIDE SEQUENCE</scope>
    <source>
        <strain evidence="13">P08H-3</strain>
    </source>
</reference>
<comment type="similarity">
    <text evidence="2">Belongs to the uroporphyrinogen-III synthase family.</text>
</comment>
<dbReference type="InterPro" id="IPR039793">
    <property type="entry name" value="UROS/Hem4"/>
</dbReference>
<proteinExistence type="inferred from homology"/>
<evidence type="ECO:0000256" key="3">
    <source>
        <dbReference type="ARBA" id="ARBA00013109"/>
    </source>
</evidence>
<dbReference type="GO" id="GO:0006785">
    <property type="term" value="P:heme B biosynthetic process"/>
    <property type="evidence" value="ECO:0007669"/>
    <property type="project" value="UniProtKB-ARBA"/>
</dbReference>
<evidence type="ECO:0000256" key="7">
    <source>
        <dbReference type="ARBA" id="ARBA00031702"/>
    </source>
</evidence>
<sequence>MEVSKKAVLLKSSSGTDDKMDAYVEALQQIDVTAVCIPVLDFSFIHLDELWSSLCEPDRYSGIILTSPRAVQSVTQAIEHATRDDRTLWPSLLNSWKCKRTFVIGEATATAAEELGFITAGSDTGNAESLGPLIVKESKFNQSPLLFPCGNLRREAIPQHLEENNIPFHTIITYETIKHPSILKNISETCSDVPPDYMVFYSPSGVNFTLPVLKEISIDVHKIKCVAIGPTTSQSLENSLHGPPAAVARKPTPNEVKSAIMSILDD</sequence>
<keyword evidence="14" id="KW-1185">Reference proteome</keyword>
<dbReference type="GO" id="GO:0004852">
    <property type="term" value="F:uroporphyrinogen-III synthase activity"/>
    <property type="evidence" value="ECO:0007669"/>
    <property type="project" value="UniProtKB-EC"/>
</dbReference>
<dbReference type="EMBL" id="JAODUP010000024">
    <property type="protein sequence ID" value="KAK2167779.1"/>
    <property type="molecule type" value="Genomic_DNA"/>
</dbReference>
<evidence type="ECO:0000259" key="12">
    <source>
        <dbReference type="Pfam" id="PF02602"/>
    </source>
</evidence>
<evidence type="ECO:0000313" key="14">
    <source>
        <dbReference type="Proteomes" id="UP001208570"/>
    </source>
</evidence>
<evidence type="ECO:0000313" key="13">
    <source>
        <dbReference type="EMBL" id="KAK2167779.1"/>
    </source>
</evidence>
<protein>
    <recommendedName>
        <fullName evidence="9">Uroporphyrinogen-III synthase</fullName>
        <ecNumber evidence="3">4.2.1.75</ecNumber>
    </recommendedName>
    <alternativeName>
        <fullName evidence="8">Hydroxymethylbilane hydrolyase [cyclizing]</fullName>
    </alternativeName>
    <alternativeName>
        <fullName evidence="7">Uroporphyrinogen-III cosynthase</fullName>
    </alternativeName>
</protein>
<dbReference type="CDD" id="cd06578">
    <property type="entry name" value="HemD"/>
    <property type="match status" value="1"/>
</dbReference>
<evidence type="ECO:0000256" key="4">
    <source>
        <dbReference type="ARBA" id="ARBA00023133"/>
    </source>
</evidence>
<keyword evidence="5" id="KW-0456">Lyase</keyword>
<organism evidence="13 14">
    <name type="scientific">Paralvinella palmiformis</name>
    <dbReference type="NCBI Taxonomy" id="53620"/>
    <lineage>
        <taxon>Eukaryota</taxon>
        <taxon>Metazoa</taxon>
        <taxon>Spiralia</taxon>
        <taxon>Lophotrochozoa</taxon>
        <taxon>Annelida</taxon>
        <taxon>Polychaeta</taxon>
        <taxon>Sedentaria</taxon>
        <taxon>Canalipalpata</taxon>
        <taxon>Terebellida</taxon>
        <taxon>Terebelliformia</taxon>
        <taxon>Alvinellidae</taxon>
        <taxon>Paralvinella</taxon>
    </lineage>
</organism>